<dbReference type="GO" id="GO:0016887">
    <property type="term" value="F:ATP hydrolysis activity"/>
    <property type="evidence" value="ECO:0007669"/>
    <property type="project" value="InterPro"/>
</dbReference>
<evidence type="ECO:0000256" key="3">
    <source>
        <dbReference type="ARBA" id="ARBA00022741"/>
    </source>
</evidence>
<dbReference type="RefSeq" id="WP_240986288.1">
    <property type="nucleotide sequence ID" value="NZ_CDGJ01000003.1"/>
</dbReference>
<evidence type="ECO:0000256" key="2">
    <source>
        <dbReference type="ARBA" id="ARBA00022448"/>
    </source>
</evidence>
<name>A0A8S0VYG9_9FIRM</name>
<comment type="similarity">
    <text evidence="1">Belongs to the ABC transporter superfamily.</text>
</comment>
<dbReference type="Gene3D" id="3.40.50.300">
    <property type="entry name" value="P-loop containing nucleotide triphosphate hydrolases"/>
    <property type="match status" value="1"/>
</dbReference>
<dbReference type="SMART" id="SM00382">
    <property type="entry name" value="AAA"/>
    <property type="match status" value="1"/>
</dbReference>
<sequence>MVLSCHDITVRDGRNTVFAGLSLTFPMGQVTGIYGGSASGKTALLLLLAGLLKPKSGEVRCDDVDVLKEGKKANKMIGLGVVRDFNPLFYNLTVEENLLFQARAVGARDPGDSVRKVLRRFSLQDVRDQMVDRVGAMEQALVNLAVAGVGEPGVYLLDEPELSLTAEETGVLWQHLRRLQEREVTVVLTTRRQETAFRCDRIVAMPEGKAVSFHAVRSLGPYGTETALA</sequence>
<reference evidence="7" key="1">
    <citation type="submission" date="2014-11" db="EMBL/GenBank/DDBJ databases">
        <authorList>
            <person name="Hornung B.V."/>
        </authorList>
    </citation>
    <scope>NUCLEOTIDE SEQUENCE</scope>
    <source>
        <strain evidence="7">INE</strain>
    </source>
</reference>
<evidence type="ECO:0000259" key="5">
    <source>
        <dbReference type="PROSITE" id="PS50893"/>
    </source>
</evidence>
<dbReference type="PANTHER" id="PTHR42711">
    <property type="entry name" value="ABC TRANSPORTER ATP-BINDING PROTEIN"/>
    <property type="match status" value="1"/>
</dbReference>
<keyword evidence="6" id="KW-0378">Hydrolase</keyword>
<proteinExistence type="inferred from homology"/>
<evidence type="ECO:0000313" key="6">
    <source>
        <dbReference type="EMBL" id="CAA7603003.1"/>
    </source>
</evidence>
<evidence type="ECO:0000313" key="8">
    <source>
        <dbReference type="Proteomes" id="UP001071230"/>
    </source>
</evidence>
<dbReference type="Pfam" id="PF00005">
    <property type="entry name" value="ABC_tran"/>
    <property type="match status" value="1"/>
</dbReference>
<dbReference type="GO" id="GO:0005524">
    <property type="term" value="F:ATP binding"/>
    <property type="evidence" value="ECO:0007669"/>
    <property type="project" value="UniProtKB-KW"/>
</dbReference>
<feature type="domain" description="ABC transporter" evidence="5">
    <location>
        <begin position="3"/>
        <end position="228"/>
    </location>
</feature>
<evidence type="ECO:0000256" key="4">
    <source>
        <dbReference type="ARBA" id="ARBA00022840"/>
    </source>
</evidence>
<keyword evidence="4" id="KW-0067">ATP-binding</keyword>
<dbReference type="PROSITE" id="PS50893">
    <property type="entry name" value="ABC_TRANSPORTER_2"/>
    <property type="match status" value="1"/>
</dbReference>
<dbReference type="InterPro" id="IPR003593">
    <property type="entry name" value="AAA+_ATPase"/>
</dbReference>
<dbReference type="EMBL" id="LR746496">
    <property type="protein sequence ID" value="CAA7603003.1"/>
    <property type="molecule type" value="Genomic_DNA"/>
</dbReference>
<dbReference type="InterPro" id="IPR050763">
    <property type="entry name" value="ABC_transporter_ATP-binding"/>
</dbReference>
<dbReference type="PANTHER" id="PTHR42711:SF5">
    <property type="entry name" value="ABC TRANSPORTER ATP-BINDING PROTEIN NATA"/>
    <property type="match status" value="1"/>
</dbReference>
<evidence type="ECO:0000313" key="7">
    <source>
        <dbReference type="EMBL" id="CEJ05885.1"/>
    </source>
</evidence>
<dbReference type="AlphaFoldDB" id="A0A8S0VYG9"/>
<keyword evidence="2" id="KW-0813">Transport</keyword>
<dbReference type="EC" id="3.6.1.3" evidence="6"/>
<keyword evidence="3" id="KW-0547">Nucleotide-binding</keyword>
<dbReference type="EMBL" id="CDGJ01000003">
    <property type="protein sequence ID" value="CEJ05885.1"/>
    <property type="molecule type" value="Genomic_DNA"/>
</dbReference>
<keyword evidence="8" id="KW-1185">Reference proteome</keyword>
<organism evidence="6">
    <name type="scientific">Acididesulfobacillus acetoxydans</name>
    <dbReference type="NCBI Taxonomy" id="1561005"/>
    <lineage>
        <taxon>Bacteria</taxon>
        <taxon>Bacillati</taxon>
        <taxon>Bacillota</taxon>
        <taxon>Clostridia</taxon>
        <taxon>Eubacteriales</taxon>
        <taxon>Peptococcaceae</taxon>
        <taxon>Acididesulfobacillus</taxon>
    </lineage>
</organism>
<dbReference type="SUPFAM" id="SSF52540">
    <property type="entry name" value="P-loop containing nucleoside triphosphate hydrolases"/>
    <property type="match status" value="1"/>
</dbReference>
<dbReference type="InterPro" id="IPR027417">
    <property type="entry name" value="P-loop_NTPase"/>
</dbReference>
<gene>
    <name evidence="7" type="ORF">DEACI_0305</name>
    <name evidence="6" type="ORF">DEACI_3826</name>
</gene>
<reference evidence="6" key="2">
    <citation type="submission" date="2020-01" db="EMBL/GenBank/DDBJ databases">
        <authorList>
            <person name="Hornung B."/>
        </authorList>
    </citation>
    <scope>NUCLEOTIDE SEQUENCE</scope>
    <source>
        <strain evidence="6">PacBioINE</strain>
    </source>
</reference>
<accession>A0A8S0VYG9</accession>
<dbReference type="Proteomes" id="UP001071230">
    <property type="component" value="Unassembled WGS sequence"/>
</dbReference>
<protein>
    <submittedName>
        <fullName evidence="6">ABC transporter</fullName>
        <ecNumber evidence="6">3.6.1.3</ecNumber>
    </submittedName>
</protein>
<dbReference type="KEGG" id="aacx:DEACI_3826"/>
<dbReference type="InterPro" id="IPR003439">
    <property type="entry name" value="ABC_transporter-like_ATP-bd"/>
</dbReference>
<dbReference type="Proteomes" id="UP000836597">
    <property type="component" value="Chromosome"/>
</dbReference>
<evidence type="ECO:0000256" key="1">
    <source>
        <dbReference type="ARBA" id="ARBA00005417"/>
    </source>
</evidence>